<dbReference type="InParanoid" id="C4QV33"/>
<dbReference type="RefSeq" id="XP_002489387.1">
    <property type="nucleotide sequence ID" value="XM_002489342.1"/>
</dbReference>
<dbReference type="GO" id="GO:0097466">
    <property type="term" value="P:ubiquitin-dependent glycoprotein ERAD pathway"/>
    <property type="evidence" value="ECO:0007669"/>
    <property type="project" value="EnsemblFungi"/>
</dbReference>
<dbReference type="SUPFAM" id="SSF54001">
    <property type="entry name" value="Cysteine proteinases"/>
    <property type="match status" value="1"/>
</dbReference>
<protein>
    <recommendedName>
        <fullName evidence="4">Peptide:N-glycanase 1</fullName>
    </recommendedName>
</protein>
<keyword evidence="2" id="KW-0479">Metal-binding</keyword>
<dbReference type="InterPro" id="IPR038765">
    <property type="entry name" value="Papain-like_cys_pep_sf"/>
</dbReference>
<dbReference type="InterPro" id="IPR002931">
    <property type="entry name" value="Transglutaminase-like"/>
</dbReference>
<dbReference type="HOGENOM" id="CLU_031058_0_1_1"/>
<dbReference type="AlphaFoldDB" id="C4QV33"/>
<sequence length="359" mass="41530">MECKKVKDRLVTEYLKIECSRLNRRIRSLKNPKVEQALLQFKNSRLAHMRKAHLDGIRNPQYTDDAIFQALETMDLDHIFEKAGSLYNSQQQDESKKDSLDETDFTVVALLDWFKNDFFKWVNKPPCPVCHSEDESRIRMVGSARPTSEELSYGAGVVEVFNCDHCSCAIRFPRYNDPKKLLRTRAGRCGEWNNCFLLCLKALGLKARCVRNVEDHVWSEYYSEHLKRWVHLDSCENAFDQPELYCKGWGKKMSYCFAFDDTLIEDVSAKYITQGRLPKMLDDETIRICLYFFNQEALKMVSENPEAFYSALVKYHRCLSANRKESGSKSRAVNASLTSLLPRQSGSASWTSERGENGL</sequence>
<evidence type="ECO:0000256" key="2">
    <source>
        <dbReference type="ARBA" id="ARBA00022723"/>
    </source>
</evidence>
<name>C4QV33_KOMPG</name>
<dbReference type="Gene3D" id="3.10.620.30">
    <property type="match status" value="2"/>
</dbReference>
<evidence type="ECO:0000313" key="7">
    <source>
        <dbReference type="Proteomes" id="UP000000314"/>
    </source>
</evidence>
<accession>C4QV33</accession>
<evidence type="ECO:0000259" key="5">
    <source>
        <dbReference type="SMART" id="SM00460"/>
    </source>
</evidence>
<evidence type="ECO:0000313" key="6">
    <source>
        <dbReference type="EMBL" id="CAY67103.1"/>
    </source>
</evidence>
<evidence type="ECO:0000256" key="3">
    <source>
        <dbReference type="ARBA" id="ARBA00022833"/>
    </source>
</evidence>
<organism evidence="6 7">
    <name type="scientific">Komagataella phaffii (strain GS115 / ATCC 20864)</name>
    <name type="common">Yeast</name>
    <name type="synonym">Pichia pastoris</name>
    <dbReference type="NCBI Taxonomy" id="644223"/>
    <lineage>
        <taxon>Eukaryota</taxon>
        <taxon>Fungi</taxon>
        <taxon>Dikarya</taxon>
        <taxon>Ascomycota</taxon>
        <taxon>Saccharomycotina</taxon>
        <taxon>Pichiomycetes</taxon>
        <taxon>Pichiales</taxon>
        <taxon>Pichiaceae</taxon>
        <taxon>Komagataella</taxon>
    </lineage>
</organism>
<dbReference type="Proteomes" id="UP000000314">
    <property type="component" value="Chromosome 1"/>
</dbReference>
<dbReference type="OrthoDB" id="409136at2759"/>
<dbReference type="PANTHER" id="PTHR12143:SF19">
    <property type="entry name" value="PEPTIDE-N(4)-(N-ACETYL-BETA-GLUCOSAMINYL)ASPARAGINE AMIDASE"/>
    <property type="match status" value="1"/>
</dbReference>
<dbReference type="eggNOG" id="KOG0909">
    <property type="taxonomic scope" value="Eukaryota"/>
</dbReference>
<dbReference type="KEGG" id="ppa:PAS_chr1-3_0053"/>
<comment type="similarity">
    <text evidence="1">Belongs to the transglutaminase-like superfamily. PNGase family.</text>
</comment>
<dbReference type="FunCoup" id="C4QV33">
    <property type="interactions" value="101"/>
</dbReference>
<dbReference type="STRING" id="644223.C4QV33"/>
<keyword evidence="7" id="KW-1185">Reference proteome</keyword>
<dbReference type="EMBL" id="FN392319">
    <property type="protein sequence ID" value="CAY67103.1"/>
    <property type="molecule type" value="Genomic_DNA"/>
</dbReference>
<dbReference type="GO" id="GO:0046872">
    <property type="term" value="F:metal ion binding"/>
    <property type="evidence" value="ECO:0007669"/>
    <property type="project" value="UniProtKB-KW"/>
</dbReference>
<dbReference type="GO" id="GO:0005634">
    <property type="term" value="C:nucleus"/>
    <property type="evidence" value="ECO:0007669"/>
    <property type="project" value="EnsemblFungi"/>
</dbReference>
<dbReference type="SMART" id="SM00460">
    <property type="entry name" value="TGc"/>
    <property type="match status" value="1"/>
</dbReference>
<feature type="domain" description="Transglutaminase-like" evidence="5">
    <location>
        <begin position="181"/>
        <end position="236"/>
    </location>
</feature>
<gene>
    <name evidence="6" type="ordered locus">PAS_chr1-3_0053</name>
</gene>
<dbReference type="GeneID" id="8197364"/>
<dbReference type="OMA" id="CAIRFPR"/>
<dbReference type="SMR" id="C4QV33"/>
<dbReference type="GO" id="GO:0120125">
    <property type="term" value="C:PNGase complex"/>
    <property type="evidence" value="ECO:0007669"/>
    <property type="project" value="EnsemblFungi"/>
</dbReference>
<dbReference type="GO" id="GO:0005829">
    <property type="term" value="C:cytosol"/>
    <property type="evidence" value="ECO:0007669"/>
    <property type="project" value="EnsemblFungi"/>
</dbReference>
<dbReference type="PANTHER" id="PTHR12143">
    <property type="entry name" value="PEPTIDE N-GLYCANASE PNGASE -RELATED"/>
    <property type="match status" value="1"/>
</dbReference>
<reference evidence="6 7" key="1">
    <citation type="journal article" date="2009" name="Nat. Biotechnol.">
        <title>Genome sequence of the recombinant protein production host Pichia pastoris.</title>
        <authorList>
            <person name="De Schutter K."/>
            <person name="Lin Y.C."/>
            <person name="Tiels P."/>
            <person name="Van Hecke A."/>
            <person name="Glinka S."/>
            <person name="Weber-Lehmann J."/>
            <person name="Rouze P."/>
            <person name="Van de Peer Y."/>
            <person name="Callewaert N."/>
        </authorList>
    </citation>
    <scope>NUCLEOTIDE SEQUENCE [LARGE SCALE GENOMIC DNA]</scope>
    <source>
        <strain evidence="7">GS115 / ATCC 20864</strain>
    </source>
</reference>
<keyword evidence="3" id="KW-0862">Zinc</keyword>
<proteinExistence type="inferred from homology"/>
<dbReference type="GO" id="GO:0006515">
    <property type="term" value="P:protein quality control for misfolded or incompletely synthesized proteins"/>
    <property type="evidence" value="ECO:0007669"/>
    <property type="project" value="EnsemblFungi"/>
</dbReference>
<evidence type="ECO:0000256" key="4">
    <source>
        <dbReference type="ARBA" id="ARBA00032858"/>
    </source>
</evidence>
<dbReference type="GO" id="GO:0000224">
    <property type="term" value="F:peptide-N4-(N-acetyl-beta-glucosaminyl)asparagine amidase activity"/>
    <property type="evidence" value="ECO:0007669"/>
    <property type="project" value="EnsemblFungi"/>
</dbReference>
<dbReference type="Pfam" id="PF01841">
    <property type="entry name" value="Transglut_core"/>
    <property type="match status" value="1"/>
</dbReference>
<dbReference type="InterPro" id="IPR050883">
    <property type="entry name" value="PNGase"/>
</dbReference>
<evidence type="ECO:0000256" key="1">
    <source>
        <dbReference type="ARBA" id="ARBA00009390"/>
    </source>
</evidence>